<dbReference type="Pfam" id="PF00361">
    <property type="entry name" value="Proton_antipo_M"/>
    <property type="match status" value="2"/>
</dbReference>
<evidence type="ECO:0000256" key="9">
    <source>
        <dbReference type="ARBA" id="ARBA00022792"/>
    </source>
</evidence>
<feature type="transmembrane region" description="Helical" evidence="18">
    <location>
        <begin position="300"/>
        <end position="321"/>
    </location>
</feature>
<dbReference type="PANTHER" id="PTHR46552:SF1">
    <property type="entry name" value="NADH-UBIQUINONE OXIDOREDUCTASE CHAIN 2"/>
    <property type="match status" value="1"/>
</dbReference>
<evidence type="ECO:0000256" key="10">
    <source>
        <dbReference type="ARBA" id="ARBA00022967"/>
    </source>
</evidence>
<feature type="transmembrane region" description="Helical" evidence="18">
    <location>
        <begin position="225"/>
        <end position="246"/>
    </location>
</feature>
<comment type="function">
    <text evidence="1">Core subunit of the mitochondrial membrane respiratory chain NADH dehydrogenase (Complex I) that is believed to belong to the minimal assembly required for catalysis. Complex I functions in the transfer of electrons from NADH to the respiratory chain. The immediate electron acceptor for the enzyme is believed to be ubiquinone.</text>
</comment>
<dbReference type="PRINTS" id="PR01436">
    <property type="entry name" value="NADHDHGNASE2"/>
</dbReference>
<evidence type="ECO:0000256" key="3">
    <source>
        <dbReference type="ARBA" id="ARBA00007012"/>
    </source>
</evidence>
<keyword evidence="8 18" id="KW-0812">Transmembrane</keyword>
<keyword evidence="7 18" id="KW-0679">Respiratory chain</keyword>
<keyword evidence="14 18" id="KW-0830">Ubiquinone</keyword>
<evidence type="ECO:0000256" key="16">
    <source>
        <dbReference type="ARBA" id="ARBA00023136"/>
    </source>
</evidence>
<dbReference type="GO" id="GO:0005743">
    <property type="term" value="C:mitochondrial inner membrane"/>
    <property type="evidence" value="ECO:0007669"/>
    <property type="project" value="UniProtKB-SubCell"/>
</dbReference>
<feature type="domain" description="NADH:quinone oxidoreductase/Mrp antiporter transmembrane" evidence="19">
    <location>
        <begin position="24"/>
        <end position="79"/>
    </location>
</feature>
<evidence type="ECO:0000256" key="5">
    <source>
        <dbReference type="ARBA" id="ARBA00021008"/>
    </source>
</evidence>
<sequence length="322" mass="37814">MKLNLTNMLLYYMMLIATLLSVSSNNWMMMWSGLEISLMSFIPLMSGGMLGSESSMKYFIVQSISSSLLVMSIMLMMMTKMHYNFLFLISLVMKMGIAPFHNWVLSIISSLNYQMVFILFTIMKVTPLVMMSYLNEYNDLFIFISLIIGSIFSLNQNNIRKLMAYSSIYNMSYIMSSINMNSIWMTYLMIYSIILMLLLAMFLKLKINYINQLSMNEFSLIIKTNLWISMLSLGGMPPLLGFLPKLIIFQMMILKKMFFLLVIMTLTSLIMMFFYMRMVFFAFMNYSVMLKHNIKYNSKLLLWPTFININMFPIMLSMKYLT</sequence>
<evidence type="ECO:0000256" key="7">
    <source>
        <dbReference type="ARBA" id="ARBA00022660"/>
    </source>
</evidence>
<dbReference type="InterPro" id="IPR003917">
    <property type="entry name" value="NADH_UbQ_OxRdtase_chain2"/>
</dbReference>
<protein>
    <recommendedName>
        <fullName evidence="5 18">NADH-ubiquinone oxidoreductase chain 2</fullName>
        <ecNumber evidence="4 18">7.1.1.2</ecNumber>
    </recommendedName>
</protein>
<comment type="function">
    <text evidence="18">Core subunit of the mitochondrial membrane respiratory chain NADH dehydrogenase (Complex I) which catalyzes electron transfer from NADH through the respiratory chain, using ubiquinone as an electron acceptor. Essential for the catalytic activity and assembly of complex I.</text>
</comment>
<dbReference type="EMBL" id="MW533151">
    <property type="protein sequence ID" value="QSL98472.1"/>
    <property type="molecule type" value="Genomic_DNA"/>
</dbReference>
<evidence type="ECO:0000256" key="18">
    <source>
        <dbReference type="RuleBase" id="RU003403"/>
    </source>
</evidence>
<geneLocation type="mitochondrion" evidence="20"/>
<evidence type="ECO:0000256" key="4">
    <source>
        <dbReference type="ARBA" id="ARBA00012944"/>
    </source>
</evidence>
<dbReference type="GO" id="GO:0008137">
    <property type="term" value="F:NADH dehydrogenase (ubiquinone) activity"/>
    <property type="evidence" value="ECO:0007669"/>
    <property type="project" value="UniProtKB-EC"/>
</dbReference>
<evidence type="ECO:0000256" key="1">
    <source>
        <dbReference type="ARBA" id="ARBA00003257"/>
    </source>
</evidence>
<comment type="catalytic activity">
    <reaction evidence="17 18">
        <text>a ubiquinone + NADH + 5 H(+)(in) = a ubiquinol + NAD(+) + 4 H(+)(out)</text>
        <dbReference type="Rhea" id="RHEA:29091"/>
        <dbReference type="Rhea" id="RHEA-COMP:9565"/>
        <dbReference type="Rhea" id="RHEA-COMP:9566"/>
        <dbReference type="ChEBI" id="CHEBI:15378"/>
        <dbReference type="ChEBI" id="CHEBI:16389"/>
        <dbReference type="ChEBI" id="CHEBI:17976"/>
        <dbReference type="ChEBI" id="CHEBI:57540"/>
        <dbReference type="ChEBI" id="CHEBI:57945"/>
        <dbReference type="EC" id="7.1.1.2"/>
    </reaction>
</comment>
<evidence type="ECO:0000256" key="11">
    <source>
        <dbReference type="ARBA" id="ARBA00022982"/>
    </source>
</evidence>
<evidence type="ECO:0000256" key="8">
    <source>
        <dbReference type="ARBA" id="ARBA00022692"/>
    </source>
</evidence>
<evidence type="ECO:0000256" key="15">
    <source>
        <dbReference type="ARBA" id="ARBA00023128"/>
    </source>
</evidence>
<evidence type="ECO:0000256" key="2">
    <source>
        <dbReference type="ARBA" id="ARBA00004448"/>
    </source>
</evidence>
<dbReference type="GO" id="GO:0006120">
    <property type="term" value="P:mitochondrial electron transport, NADH to ubiquinone"/>
    <property type="evidence" value="ECO:0007669"/>
    <property type="project" value="InterPro"/>
</dbReference>
<evidence type="ECO:0000256" key="12">
    <source>
        <dbReference type="ARBA" id="ARBA00022989"/>
    </source>
</evidence>
<feature type="transmembrane region" description="Helical" evidence="18">
    <location>
        <begin position="180"/>
        <end position="205"/>
    </location>
</feature>
<keyword evidence="6" id="KW-0813">Transport</keyword>
<organism evidence="20">
    <name type="scientific">Mileewa alara</name>
    <dbReference type="NCBI Taxonomy" id="2545672"/>
    <lineage>
        <taxon>Eukaryota</taxon>
        <taxon>Metazoa</taxon>
        <taxon>Ecdysozoa</taxon>
        <taxon>Arthropoda</taxon>
        <taxon>Hexapoda</taxon>
        <taxon>Insecta</taxon>
        <taxon>Pterygota</taxon>
        <taxon>Neoptera</taxon>
        <taxon>Paraneoptera</taxon>
        <taxon>Hemiptera</taxon>
        <taxon>Auchenorrhyncha</taxon>
        <taxon>Membracoidea</taxon>
        <taxon>Cicadellidae</taxon>
        <taxon>Cicadellinae</taxon>
        <taxon>Mileewini</taxon>
        <taxon>Mileewa</taxon>
    </lineage>
</organism>
<keyword evidence="15 18" id="KW-0496">Mitochondrion</keyword>
<dbReference type="PANTHER" id="PTHR46552">
    <property type="entry name" value="NADH-UBIQUINONE OXIDOREDUCTASE CHAIN 2"/>
    <property type="match status" value="1"/>
</dbReference>
<evidence type="ECO:0000313" key="20">
    <source>
        <dbReference type="EMBL" id="QSL98472.1"/>
    </source>
</evidence>
<dbReference type="AlphaFoldDB" id="A0A899IKG4"/>
<accession>A0A899IKG4</accession>
<keyword evidence="12 18" id="KW-1133">Transmembrane helix</keyword>
<gene>
    <name evidence="20" type="primary">ND2</name>
</gene>
<evidence type="ECO:0000256" key="17">
    <source>
        <dbReference type="ARBA" id="ARBA00049551"/>
    </source>
</evidence>
<dbReference type="EC" id="7.1.1.2" evidence="4 18"/>
<evidence type="ECO:0000256" key="14">
    <source>
        <dbReference type="ARBA" id="ARBA00023075"/>
    </source>
</evidence>
<feature type="transmembrane region" description="Helical" evidence="18">
    <location>
        <begin position="9"/>
        <end position="28"/>
    </location>
</feature>
<comment type="subcellular location">
    <subcellularLocation>
        <location evidence="2 18">Mitochondrion inner membrane</location>
        <topology evidence="2 18">Multi-pass membrane protein</topology>
    </subcellularLocation>
</comment>
<feature type="domain" description="NADH:quinone oxidoreductase/Mrp antiporter transmembrane" evidence="19">
    <location>
        <begin position="80"/>
        <end position="270"/>
    </location>
</feature>
<keyword evidence="9 18" id="KW-0999">Mitochondrion inner membrane</keyword>
<comment type="similarity">
    <text evidence="3 18">Belongs to the complex I subunit 2 family.</text>
</comment>
<evidence type="ECO:0000256" key="13">
    <source>
        <dbReference type="ARBA" id="ARBA00023027"/>
    </source>
</evidence>
<feature type="transmembrane region" description="Helical" evidence="18">
    <location>
        <begin position="258"/>
        <end position="280"/>
    </location>
</feature>
<keyword evidence="10 18" id="KW-1278">Translocase</keyword>
<evidence type="ECO:0000259" key="19">
    <source>
        <dbReference type="Pfam" id="PF00361"/>
    </source>
</evidence>
<feature type="transmembrane region" description="Helical" evidence="18">
    <location>
        <begin position="58"/>
        <end position="79"/>
    </location>
</feature>
<evidence type="ECO:0000256" key="6">
    <source>
        <dbReference type="ARBA" id="ARBA00022448"/>
    </source>
</evidence>
<keyword evidence="13 18" id="KW-0520">NAD</keyword>
<proteinExistence type="inferred from homology"/>
<reference evidence="20" key="1">
    <citation type="submission" date="2021-01" db="EMBL/GenBank/DDBJ databases">
        <title>Characterization of the leafhopper genome of Mileewa alara (Hemiptera: Cicadellidae: Mileewinae) and its phylogenetic analysis.</title>
        <authorList>
            <person name="He H."/>
            <person name="Yang M."/>
        </authorList>
    </citation>
    <scope>NUCLEOTIDE SEQUENCE</scope>
</reference>
<feature type="transmembrane region" description="Helical" evidence="18">
    <location>
        <begin position="140"/>
        <end position="159"/>
    </location>
</feature>
<name>A0A899IKG4_9HEMI</name>
<keyword evidence="16 18" id="KW-0472">Membrane</keyword>
<dbReference type="InterPro" id="IPR050175">
    <property type="entry name" value="Complex_I_Subunit_2"/>
</dbReference>
<dbReference type="InterPro" id="IPR001750">
    <property type="entry name" value="ND/Mrp_TM"/>
</dbReference>
<keyword evidence="11 18" id="KW-0249">Electron transport</keyword>